<keyword evidence="1" id="KW-0175">Coiled coil</keyword>
<dbReference type="Proteomes" id="UP000677054">
    <property type="component" value="Unassembled WGS sequence"/>
</dbReference>
<dbReference type="EMBL" id="LR900330">
    <property type="protein sequence ID" value="CAD7245239.1"/>
    <property type="molecule type" value="Genomic_DNA"/>
</dbReference>
<evidence type="ECO:0000313" key="3">
    <source>
        <dbReference type="EMBL" id="CAD7245239.1"/>
    </source>
</evidence>
<sequence>MWTRLMPVISASGCPVGLLIDFGEKSAAKDRNVQISLTKAPSVSSLDFSDDSFHLINDDYALQDEDFLKTIEPAKTGIIPGLEEFAGEPNLDEILSGAKSVLNELQLNVQEQEKENGISEENGDPWQDELLPVLQQKNRFIAFETPLLSNQKEPEKKNSIEEVVRRYSKLRASLTLCSSVTPSRSVMKEKEQDQGSYPSKEPGTLKSFKGSPKLVNSSKNYKNIPPLQKVEKPAFSRSASLRIRGSNPKRNVTPVTQAAASLGVSPKVLRKQTPTMNDIRPQPTQHRSLPQERKVPAVKVIPGGNIKTNKSGGAPLKAILPLAKMIKDGSKSQSSSTEEIASLKPELKPQHKVSRRATQESIKPRSSLTKESNKHESSISKAPVNISSKLKSLKENLILASAKVSPTPISSVSREFGTPEVLKDKANIVGTLASSNHAYLPSHIHKKPDLVEKEKGLVRITPSKLPRPYSCPASPAMKPRLLTALMNKENML</sequence>
<dbReference type="AlphaFoldDB" id="A0A7R8X726"/>
<gene>
    <name evidence="3" type="ORF">DSTB1V02_LOCUS5113</name>
</gene>
<feature type="region of interest" description="Disordered" evidence="2">
    <location>
        <begin position="329"/>
        <end position="381"/>
    </location>
</feature>
<keyword evidence="4" id="KW-1185">Reference proteome</keyword>
<organism evidence="3">
    <name type="scientific">Darwinula stevensoni</name>
    <dbReference type="NCBI Taxonomy" id="69355"/>
    <lineage>
        <taxon>Eukaryota</taxon>
        <taxon>Metazoa</taxon>
        <taxon>Ecdysozoa</taxon>
        <taxon>Arthropoda</taxon>
        <taxon>Crustacea</taxon>
        <taxon>Oligostraca</taxon>
        <taxon>Ostracoda</taxon>
        <taxon>Podocopa</taxon>
        <taxon>Podocopida</taxon>
        <taxon>Darwinulocopina</taxon>
        <taxon>Darwinuloidea</taxon>
        <taxon>Darwinulidae</taxon>
        <taxon>Darwinula</taxon>
    </lineage>
</organism>
<name>A0A7R8X726_9CRUS</name>
<reference evidence="3" key="1">
    <citation type="submission" date="2020-11" db="EMBL/GenBank/DDBJ databases">
        <authorList>
            <person name="Tran Van P."/>
        </authorList>
    </citation>
    <scope>NUCLEOTIDE SEQUENCE</scope>
</reference>
<evidence type="ECO:0000256" key="2">
    <source>
        <dbReference type="SAM" id="MobiDB-lite"/>
    </source>
</evidence>
<evidence type="ECO:0000313" key="4">
    <source>
        <dbReference type="Proteomes" id="UP000677054"/>
    </source>
</evidence>
<evidence type="ECO:0000256" key="1">
    <source>
        <dbReference type="SAM" id="Coils"/>
    </source>
</evidence>
<proteinExistence type="predicted"/>
<protein>
    <submittedName>
        <fullName evidence="3">Uncharacterized protein</fullName>
    </submittedName>
</protein>
<feature type="region of interest" description="Disordered" evidence="2">
    <location>
        <begin position="182"/>
        <end position="224"/>
    </location>
</feature>
<feature type="coiled-coil region" evidence="1">
    <location>
        <begin position="95"/>
        <end position="122"/>
    </location>
</feature>
<dbReference type="EMBL" id="CAJPEV010000813">
    <property type="protein sequence ID" value="CAG0888737.1"/>
    <property type="molecule type" value="Genomic_DNA"/>
</dbReference>
<feature type="compositionally biased region" description="Polar residues" evidence="2">
    <location>
        <begin position="359"/>
        <end position="370"/>
    </location>
</feature>
<accession>A0A7R8X726</accession>